<dbReference type="Proteomes" id="UP000183567">
    <property type="component" value="Unassembled WGS sequence"/>
</dbReference>
<dbReference type="AlphaFoldDB" id="A0A1J8QLC7"/>
<organism evidence="1 2">
    <name type="scientific">Rhizopogon vesiculosus</name>
    <dbReference type="NCBI Taxonomy" id="180088"/>
    <lineage>
        <taxon>Eukaryota</taxon>
        <taxon>Fungi</taxon>
        <taxon>Dikarya</taxon>
        <taxon>Basidiomycota</taxon>
        <taxon>Agaricomycotina</taxon>
        <taxon>Agaricomycetes</taxon>
        <taxon>Agaricomycetidae</taxon>
        <taxon>Boletales</taxon>
        <taxon>Suillineae</taxon>
        <taxon>Rhizopogonaceae</taxon>
        <taxon>Rhizopogon</taxon>
    </lineage>
</organism>
<evidence type="ECO:0000313" key="1">
    <source>
        <dbReference type="EMBL" id="OJA21471.1"/>
    </source>
</evidence>
<gene>
    <name evidence="1" type="ORF">AZE42_12648</name>
</gene>
<keyword evidence="2" id="KW-1185">Reference proteome</keyword>
<accession>A0A1J8QLC7</accession>
<name>A0A1J8QLC7_9AGAM</name>
<reference evidence="1 2" key="1">
    <citation type="submission" date="2016-03" db="EMBL/GenBank/DDBJ databases">
        <title>Comparative genomics of the ectomycorrhizal sister species Rhizopogon vinicolor and Rhizopogon vesiculosus (Basidiomycota: Boletales) reveals a divergence of the mating type B locus.</title>
        <authorList>
            <person name="Mujic A.B."/>
            <person name="Kuo A."/>
            <person name="Tritt A."/>
            <person name="Lipzen A."/>
            <person name="Chen C."/>
            <person name="Johnson J."/>
            <person name="Sharma A."/>
            <person name="Barry K."/>
            <person name="Grigoriev I.V."/>
            <person name="Spatafora J.W."/>
        </authorList>
    </citation>
    <scope>NUCLEOTIDE SEQUENCE [LARGE SCALE GENOMIC DNA]</scope>
    <source>
        <strain evidence="1 2">AM-OR11-056</strain>
    </source>
</reference>
<comment type="caution">
    <text evidence="1">The sequence shown here is derived from an EMBL/GenBank/DDBJ whole genome shotgun (WGS) entry which is preliminary data.</text>
</comment>
<protein>
    <submittedName>
        <fullName evidence="1">Uncharacterized protein</fullName>
    </submittedName>
</protein>
<sequence length="20" mass="2217">MLSIVLGITGKKRSKWAATR</sequence>
<dbReference type="EMBL" id="LVVM01000110">
    <property type="protein sequence ID" value="OJA21471.1"/>
    <property type="molecule type" value="Genomic_DNA"/>
</dbReference>
<proteinExistence type="predicted"/>
<evidence type="ECO:0000313" key="2">
    <source>
        <dbReference type="Proteomes" id="UP000183567"/>
    </source>
</evidence>